<dbReference type="EMBL" id="JANBPG010000038">
    <property type="protein sequence ID" value="KAJ1901218.1"/>
    <property type="molecule type" value="Genomic_DNA"/>
</dbReference>
<evidence type="ECO:0000313" key="1">
    <source>
        <dbReference type="EMBL" id="KAJ1901218.1"/>
    </source>
</evidence>
<proteinExistence type="predicted"/>
<accession>A0ACC1IUM4</accession>
<organism evidence="1 2">
    <name type="scientific">Kickxella alabastrina</name>
    <dbReference type="NCBI Taxonomy" id="61397"/>
    <lineage>
        <taxon>Eukaryota</taxon>
        <taxon>Fungi</taxon>
        <taxon>Fungi incertae sedis</taxon>
        <taxon>Zoopagomycota</taxon>
        <taxon>Kickxellomycotina</taxon>
        <taxon>Kickxellomycetes</taxon>
        <taxon>Kickxellales</taxon>
        <taxon>Kickxellaceae</taxon>
        <taxon>Kickxella</taxon>
    </lineage>
</organism>
<evidence type="ECO:0000313" key="2">
    <source>
        <dbReference type="Proteomes" id="UP001150581"/>
    </source>
</evidence>
<protein>
    <submittedName>
        <fullName evidence="1">Uncharacterized protein</fullName>
    </submittedName>
</protein>
<name>A0ACC1IUM4_9FUNG</name>
<gene>
    <name evidence="1" type="ORF">LPJ66_000932</name>
</gene>
<sequence length="583" mass="66076">MPAESTMTSADKQTESEDFITINFSDTSDSEHAETDIGITRIKRKADSDEAAAKDDIPDQGNYQTCYNNQPLPPWLKGHRRLGKGPKPDISEMINEEVTRFIDYISPTPEEHHMRLWVIERMQRVLDQLQMIDVKPKAQCFGSFETRLYLPTSDIDMTVMLHNEGTKEMSENYKSKEAVRRFLYTLARQMKKSGFCRDCEVIANARVPIIKTHEMVTGFAVDISINADSGFKSASVQRSFCERVYPDALRPMVLIIKQFLAQRSMNEVYTGGIGSYAITLLAVSMLQMHPRIRAGGLDVSKNLGVLLIEFFELYGKRFNYDTVCISVLEKGQYLDKRRKGFYNMNQPYLLSIEDPCELTNDVSKGSYGINRIKQTFGGAYDLLNNAIFAYHQTRKFGEPINDTLKALAGIPQGGDNSGPSRKRSKGSDGKAKKKNSQSAFNNDPWAPVSFLSSILNVNSRTINARAKLVETFYKGTLQSILGVQYQPQLVDALKSGKQVEVVVATENALDAQEQIDRMKFDFSKGRSNVQEPVIDISDEDEDGYVDEEDDELYYDENGNEYPYVIDDVDDEDEDEYYCDEGEY</sequence>
<comment type="caution">
    <text evidence="1">The sequence shown here is derived from an EMBL/GenBank/DDBJ whole genome shotgun (WGS) entry which is preliminary data.</text>
</comment>
<reference evidence="1" key="1">
    <citation type="submission" date="2022-07" db="EMBL/GenBank/DDBJ databases">
        <title>Phylogenomic reconstructions and comparative analyses of Kickxellomycotina fungi.</title>
        <authorList>
            <person name="Reynolds N.K."/>
            <person name="Stajich J.E."/>
            <person name="Barry K."/>
            <person name="Grigoriev I.V."/>
            <person name="Crous P."/>
            <person name="Smith M.E."/>
        </authorList>
    </citation>
    <scope>NUCLEOTIDE SEQUENCE</scope>
    <source>
        <strain evidence="1">Benny 63K</strain>
    </source>
</reference>
<keyword evidence="2" id="KW-1185">Reference proteome</keyword>
<dbReference type="Proteomes" id="UP001150581">
    <property type="component" value="Unassembled WGS sequence"/>
</dbReference>